<feature type="transmembrane region" description="Helical" evidence="1">
    <location>
        <begin position="21"/>
        <end position="41"/>
    </location>
</feature>
<dbReference type="SUPFAM" id="SSF57196">
    <property type="entry name" value="EGF/Laminin"/>
    <property type="match status" value="1"/>
</dbReference>
<organism evidence="2">
    <name type="scientific">Gongylonema pulchrum</name>
    <dbReference type="NCBI Taxonomy" id="637853"/>
    <lineage>
        <taxon>Eukaryota</taxon>
        <taxon>Metazoa</taxon>
        <taxon>Ecdysozoa</taxon>
        <taxon>Nematoda</taxon>
        <taxon>Chromadorea</taxon>
        <taxon>Rhabditida</taxon>
        <taxon>Spirurina</taxon>
        <taxon>Spiruromorpha</taxon>
        <taxon>Spiruroidea</taxon>
        <taxon>Gongylonematidae</taxon>
        <taxon>Gongylonema</taxon>
    </lineage>
</organism>
<dbReference type="AlphaFoldDB" id="A0A183D395"/>
<keyword evidence="1" id="KW-0472">Membrane</keyword>
<accession>A0A183D395</accession>
<dbReference type="Gene3D" id="2.10.25.10">
    <property type="entry name" value="Laminin"/>
    <property type="match status" value="1"/>
</dbReference>
<protein>
    <submittedName>
        <fullName evidence="2">EGF_CA domain-containing protein</fullName>
    </submittedName>
</protein>
<dbReference type="CDD" id="cd00054">
    <property type="entry name" value="EGF_CA"/>
    <property type="match status" value="1"/>
</dbReference>
<sequence>LNVRKRRNVEKPSEVRFVNAYPDMWIFLANMVWLLGMFAGASCIDTADSFTCRCRDGFRDESPDLANRPGRVCVREDKSASRLCSSDSIKLLNSASMCSTEVDPDKFFQISR</sequence>
<keyword evidence="1" id="KW-1133">Transmembrane helix</keyword>
<dbReference type="WBParaSite" id="GPUH_0000319101-mRNA-1">
    <property type="protein sequence ID" value="GPUH_0000319101-mRNA-1"/>
    <property type="gene ID" value="GPUH_0000319101"/>
</dbReference>
<reference evidence="2" key="1">
    <citation type="submission" date="2016-06" db="UniProtKB">
        <authorList>
            <consortium name="WormBaseParasite"/>
        </authorList>
    </citation>
    <scope>IDENTIFICATION</scope>
</reference>
<evidence type="ECO:0000313" key="2">
    <source>
        <dbReference type="WBParaSite" id="GPUH_0000319101-mRNA-1"/>
    </source>
</evidence>
<evidence type="ECO:0000256" key="1">
    <source>
        <dbReference type="SAM" id="Phobius"/>
    </source>
</evidence>
<keyword evidence="1" id="KW-0812">Transmembrane</keyword>
<name>A0A183D395_9BILA</name>
<proteinExistence type="predicted"/>